<comment type="caution">
    <text evidence="2">The sequence shown here is derived from an EMBL/GenBank/DDBJ whole genome shotgun (WGS) entry which is preliminary data.</text>
</comment>
<protein>
    <recommendedName>
        <fullName evidence="4">Transferrin-binding protein B C-lobe/N-lobe beta barrel domain-containing protein</fullName>
    </recommendedName>
</protein>
<feature type="chain" id="PRO_5031110980" description="Transferrin-binding protein B C-lobe/N-lobe beta barrel domain-containing protein" evidence="1">
    <location>
        <begin position="28"/>
        <end position="511"/>
    </location>
</feature>
<evidence type="ECO:0000256" key="1">
    <source>
        <dbReference type="SAM" id="SignalP"/>
    </source>
</evidence>
<dbReference type="RefSeq" id="WP_184198764.1">
    <property type="nucleotide sequence ID" value="NZ_JACHGW010000003.1"/>
</dbReference>
<evidence type="ECO:0000313" key="2">
    <source>
        <dbReference type="EMBL" id="MBB6051566.1"/>
    </source>
</evidence>
<reference evidence="2 3" key="1">
    <citation type="submission" date="2020-08" db="EMBL/GenBank/DDBJ databases">
        <title>Genomic Encyclopedia of Type Strains, Phase IV (KMG-IV): sequencing the most valuable type-strain genomes for metagenomic binning, comparative biology and taxonomic classification.</title>
        <authorList>
            <person name="Goeker M."/>
        </authorList>
    </citation>
    <scope>NUCLEOTIDE SEQUENCE [LARGE SCALE GENOMIC DNA]</scope>
    <source>
        <strain evidence="2 3">DSM 23562</strain>
    </source>
</reference>
<evidence type="ECO:0000313" key="3">
    <source>
        <dbReference type="Proteomes" id="UP000520814"/>
    </source>
</evidence>
<evidence type="ECO:0008006" key="4">
    <source>
        <dbReference type="Google" id="ProtNLM"/>
    </source>
</evidence>
<dbReference type="Proteomes" id="UP000520814">
    <property type="component" value="Unassembled WGS sequence"/>
</dbReference>
<dbReference type="PROSITE" id="PS51257">
    <property type="entry name" value="PROKAR_LIPOPROTEIN"/>
    <property type="match status" value="1"/>
</dbReference>
<keyword evidence="3" id="KW-1185">Reference proteome</keyword>
<feature type="signal peptide" evidence="1">
    <location>
        <begin position="1"/>
        <end position="27"/>
    </location>
</feature>
<organism evidence="2 3">
    <name type="scientific">Armatimonas rosea</name>
    <dbReference type="NCBI Taxonomy" id="685828"/>
    <lineage>
        <taxon>Bacteria</taxon>
        <taxon>Bacillati</taxon>
        <taxon>Armatimonadota</taxon>
        <taxon>Armatimonadia</taxon>
        <taxon>Armatimonadales</taxon>
        <taxon>Armatimonadaceae</taxon>
        <taxon>Armatimonas</taxon>
    </lineage>
</organism>
<proteinExistence type="predicted"/>
<gene>
    <name evidence="2" type="ORF">HNQ39_003376</name>
</gene>
<keyword evidence="1" id="KW-0732">Signal</keyword>
<dbReference type="AlphaFoldDB" id="A0A7W9SRL7"/>
<name>A0A7W9SRL7_ARMRO</name>
<dbReference type="EMBL" id="JACHGW010000003">
    <property type="protein sequence ID" value="MBB6051566.1"/>
    <property type="molecule type" value="Genomic_DNA"/>
</dbReference>
<sequence length="511" mass="51965">MGKQTRAKFLVSLGALSLAALSGCAGGAPPDSVFVGTYSSTYTLPGIGENGTFSFTVEQKGRMVGSFTDASSNLVYAFDGTVENTGKFTGTMKNGATTSPLTGLLVVKGGGASGAGSTGSGGDFSVTRSGTEQRGYFTIGGTLTTVNSDFMGIYSGVYGADTSLLVDGKTLNGLASYSVDSKGNIIGSLTRGAETGLLTGTVGNTGAFQASVRFATVTLPLAGTLIKTSDGSAQGNFTFTSGSKLYPAQFSKSTSVVAGGDSPYKGSYRGTYGNPQDGENGTISYTIDPSGSIIGFFNQALNKPVGTFVGSVENDGGFSGSITYNATEVAALPAAERALYTTRNIQGKLGARVGGSGVSGDYTMIINGNTVPGNFEASIGGSEVNSSYRAAYTWNSALAPGFNANLVPGGKFTTTNNPEIAIDKQGSILGSLGSHRFDGRVTNDGRAVGQLLGNDNAWYPIRGILSKVIWKLPNASGGTDDVPGLAGNLYVTIASVEYPIAIKLVGGDGKN</sequence>
<accession>A0A7W9SRL7</accession>